<keyword evidence="1" id="KW-0812">Transmembrane</keyword>
<dbReference type="InterPro" id="IPR005625">
    <property type="entry name" value="PepSY-ass_TM"/>
</dbReference>
<proteinExistence type="predicted"/>
<dbReference type="PANTHER" id="PTHR34219:SF1">
    <property type="entry name" value="PEPSY DOMAIN-CONTAINING PROTEIN"/>
    <property type="match status" value="1"/>
</dbReference>
<evidence type="ECO:0000313" key="3">
    <source>
        <dbReference type="Proteomes" id="UP000533469"/>
    </source>
</evidence>
<dbReference type="AlphaFoldDB" id="A0A839ZAJ7"/>
<dbReference type="Pfam" id="PF03929">
    <property type="entry name" value="PepSY_TM"/>
    <property type="match status" value="1"/>
</dbReference>
<dbReference type="Proteomes" id="UP000533469">
    <property type="component" value="Unassembled WGS sequence"/>
</dbReference>
<keyword evidence="1" id="KW-1133">Transmembrane helix</keyword>
<evidence type="ECO:0000313" key="2">
    <source>
        <dbReference type="EMBL" id="MBB3771783.1"/>
    </source>
</evidence>
<keyword evidence="3" id="KW-1185">Reference proteome</keyword>
<feature type="transmembrane region" description="Helical" evidence="1">
    <location>
        <begin position="150"/>
        <end position="175"/>
    </location>
</feature>
<name>A0A839ZAJ7_9HYPH</name>
<feature type="transmembrane region" description="Helical" evidence="1">
    <location>
        <begin position="374"/>
        <end position="395"/>
    </location>
</feature>
<reference evidence="2 3" key="1">
    <citation type="submission" date="2020-08" db="EMBL/GenBank/DDBJ databases">
        <title>Genomic Encyclopedia of Type Strains, Phase IV (KMG-IV): sequencing the most valuable type-strain genomes for metagenomic binning, comparative biology and taxonomic classification.</title>
        <authorList>
            <person name="Goeker M."/>
        </authorList>
    </citation>
    <scope>NUCLEOTIDE SEQUENCE [LARGE SCALE GENOMIC DNA]</scope>
    <source>
        <strain evidence="2 3">DSM 5895</strain>
    </source>
</reference>
<gene>
    <name evidence="2" type="ORF">FHS55_002392</name>
</gene>
<dbReference type="PANTHER" id="PTHR34219">
    <property type="entry name" value="IRON-REGULATED INNER MEMBRANE PROTEIN-RELATED"/>
    <property type="match status" value="1"/>
</dbReference>
<comment type="caution">
    <text evidence="2">The sequence shown here is derived from an EMBL/GenBank/DDBJ whole genome shotgun (WGS) entry which is preliminary data.</text>
</comment>
<organism evidence="2 3">
    <name type="scientific">Ancylobacter tetraedralis</name>
    <dbReference type="NCBI Taxonomy" id="217068"/>
    <lineage>
        <taxon>Bacteria</taxon>
        <taxon>Pseudomonadati</taxon>
        <taxon>Pseudomonadota</taxon>
        <taxon>Alphaproteobacteria</taxon>
        <taxon>Hyphomicrobiales</taxon>
        <taxon>Xanthobacteraceae</taxon>
        <taxon>Ancylobacter</taxon>
    </lineage>
</organism>
<protein>
    <submittedName>
        <fullName evidence="2">Putative iron-regulated membrane protein</fullName>
    </submittedName>
</protein>
<evidence type="ECO:0000256" key="1">
    <source>
        <dbReference type="SAM" id="Phobius"/>
    </source>
</evidence>
<dbReference type="EMBL" id="JACICD010000004">
    <property type="protein sequence ID" value="MBB3771783.1"/>
    <property type="molecule type" value="Genomic_DNA"/>
</dbReference>
<feature type="transmembrane region" description="Helical" evidence="1">
    <location>
        <begin position="195"/>
        <end position="216"/>
    </location>
</feature>
<feature type="transmembrane region" description="Helical" evidence="1">
    <location>
        <begin position="415"/>
        <end position="448"/>
    </location>
</feature>
<sequence>MNATPLPAAAPAEHAANVYRAVWRWHFYAGLLVLPFMILLAVTGGLYLFRDELDGLWHRDLKQVAVQAKPVEAPSAWIDAALKARPGTALKIITPATPGSSAEVVIKTADGARRSVYVDPYDSRVLGELADRGTVMWLVRRLHSLAEFGTITNGIIEIVGGWAILLVGTGFYLWWPRTQTGGVVSVRGAPRQRVFWRDLHAVTGAFAGLAIGFMALSGMPWSLVWGEKVNELANSSNYGYPAGVYTDVPMSDEHLAHANGPTAWSLEQAKMPESTPAAGAATPQPIGIDAAAAIVDKLGISPGYTLSLPGKPTGVYSATVYPDDLSKQRVVHLDQYSGKPLIDMSYADYGPIAKAMEFGINVHMGQEFGLANQLFMLALCLATILMSVSAGIMWWKRRPKGSLGIPPAPADRSVMRGLIAIMAVVGLIFPLVGASLLVMVLLDLAFAYRRRPSARTA</sequence>
<feature type="transmembrane region" description="Helical" evidence="1">
    <location>
        <begin position="25"/>
        <end position="49"/>
    </location>
</feature>
<accession>A0A839ZAJ7</accession>
<keyword evidence="1" id="KW-0472">Membrane</keyword>
<dbReference type="RefSeq" id="WP_183189958.1">
    <property type="nucleotide sequence ID" value="NZ_JACICD010000004.1"/>
</dbReference>